<evidence type="ECO:0000259" key="1">
    <source>
        <dbReference type="SMART" id="SM00986"/>
    </source>
</evidence>
<dbReference type="SMART" id="SM00986">
    <property type="entry name" value="UDG"/>
    <property type="match status" value="1"/>
</dbReference>
<reference evidence="2 3" key="1">
    <citation type="submission" date="2021-06" db="EMBL/GenBank/DDBJ databases">
        <title>Enterococcus alishanensis sp. nov., a novel lactic acid bacterium isolated from fresh coffee beans.</title>
        <authorList>
            <person name="Chen Y.-S."/>
        </authorList>
    </citation>
    <scope>NUCLEOTIDE SEQUENCE [LARGE SCALE GENOMIC DNA]</scope>
    <source>
        <strain evidence="2 3">ALS3</strain>
    </source>
</reference>
<dbReference type="RefSeq" id="WP_218325554.1">
    <property type="nucleotide sequence ID" value="NZ_JAHUZB010000003.1"/>
</dbReference>
<dbReference type="Proteomes" id="UP000774130">
    <property type="component" value="Unassembled WGS sequence"/>
</dbReference>
<organism evidence="2 3">
    <name type="scientific">Enterococcus alishanensis</name>
    <dbReference type="NCBI Taxonomy" id="1303817"/>
    <lineage>
        <taxon>Bacteria</taxon>
        <taxon>Bacillati</taxon>
        <taxon>Bacillota</taxon>
        <taxon>Bacilli</taxon>
        <taxon>Lactobacillales</taxon>
        <taxon>Enterococcaceae</taxon>
        <taxon>Enterococcus</taxon>
    </lineage>
</organism>
<dbReference type="PANTHER" id="PTHR42160:SF1">
    <property type="entry name" value="URACIL-DNA GLYCOSYLASE SUPERFAMILY PROTEIN"/>
    <property type="match status" value="1"/>
</dbReference>
<comment type="caution">
    <text evidence="2">The sequence shown here is derived from an EMBL/GenBank/DDBJ whole genome shotgun (WGS) entry which is preliminary data.</text>
</comment>
<evidence type="ECO:0000313" key="2">
    <source>
        <dbReference type="EMBL" id="MBV7390489.1"/>
    </source>
</evidence>
<dbReference type="InterPro" id="IPR047124">
    <property type="entry name" value="HI_0220.2"/>
</dbReference>
<dbReference type="Pfam" id="PF03167">
    <property type="entry name" value="UDG"/>
    <property type="match status" value="1"/>
</dbReference>
<dbReference type="InterPro" id="IPR005122">
    <property type="entry name" value="Uracil-DNA_glycosylase-like"/>
</dbReference>
<dbReference type="SMART" id="SM00987">
    <property type="entry name" value="UreE_C"/>
    <property type="match status" value="1"/>
</dbReference>
<dbReference type="EMBL" id="JAHUZB010000003">
    <property type="protein sequence ID" value="MBV7390489.1"/>
    <property type="molecule type" value="Genomic_DNA"/>
</dbReference>
<evidence type="ECO:0000313" key="3">
    <source>
        <dbReference type="Proteomes" id="UP000774130"/>
    </source>
</evidence>
<dbReference type="CDD" id="cd10033">
    <property type="entry name" value="UDG_like"/>
    <property type="match status" value="1"/>
</dbReference>
<sequence>MLEKNFDQFVTDLKNCTRCANILNPAPVFLGNQDAKIVHISQAPSNKVSQTKKPFTDASGKKLRDEWYQVNEETFYDPAKFCFLAVGLCYPGKNKSGGDKQPPAICSKLWLDPALDYLQNKLFILVGNKAAQHFFKGQDFAELIFQTQEIHGKPTIVLPHPSPLNIKWFKDHPDFYQYRLPEIRAMVQTMLEK</sequence>
<name>A0ABS6TCB1_9ENTE</name>
<dbReference type="PANTHER" id="PTHR42160">
    <property type="entry name" value="URACIL-DNA GLYCOSYLASE SUPERFAMILY PROTEIN"/>
    <property type="match status" value="1"/>
</dbReference>
<accession>A0ABS6TCB1</accession>
<keyword evidence="3" id="KW-1185">Reference proteome</keyword>
<protein>
    <submittedName>
        <fullName evidence="2">Uracil-DNA glycosylase family protein</fullName>
    </submittedName>
</protein>
<gene>
    <name evidence="2" type="ORF">KUA55_07345</name>
</gene>
<feature type="domain" description="Uracil-DNA glycosylase-like" evidence="1">
    <location>
        <begin position="28"/>
        <end position="184"/>
    </location>
</feature>
<proteinExistence type="predicted"/>